<feature type="compositionally biased region" description="Polar residues" evidence="2">
    <location>
        <begin position="102"/>
        <end position="123"/>
    </location>
</feature>
<feature type="domain" description="Fas-binding factor 1 C-terminal" evidence="3">
    <location>
        <begin position="394"/>
        <end position="837"/>
    </location>
</feature>
<dbReference type="VEuPathDB" id="VectorBase:MDOMA2_020478"/>
<dbReference type="EnsemblMetazoa" id="MDOA007483-RA">
    <property type="protein sequence ID" value="MDOA007483-PA"/>
    <property type="gene ID" value="MDOA007483"/>
</dbReference>
<dbReference type="STRING" id="7370.A0A1I8MQR2"/>
<feature type="region of interest" description="Disordered" evidence="2">
    <location>
        <begin position="209"/>
        <end position="233"/>
    </location>
</feature>
<dbReference type="PANTHER" id="PTHR33689">
    <property type="entry name" value="FAS-BINDING FACTOR 1"/>
    <property type="match status" value="1"/>
</dbReference>
<evidence type="ECO:0000259" key="3">
    <source>
        <dbReference type="Pfam" id="PF21007"/>
    </source>
</evidence>
<feature type="compositionally biased region" description="Acidic residues" evidence="2">
    <location>
        <begin position="39"/>
        <end position="48"/>
    </location>
</feature>
<dbReference type="eggNOG" id="ENOG502QQFR">
    <property type="taxonomic scope" value="Eukaryota"/>
</dbReference>
<dbReference type="GO" id="GO:0005814">
    <property type="term" value="C:centriole"/>
    <property type="evidence" value="ECO:0007669"/>
    <property type="project" value="TreeGrafter"/>
</dbReference>
<organism evidence="4">
    <name type="scientific">Musca domestica</name>
    <name type="common">House fly</name>
    <dbReference type="NCBI Taxonomy" id="7370"/>
    <lineage>
        <taxon>Eukaryota</taxon>
        <taxon>Metazoa</taxon>
        <taxon>Ecdysozoa</taxon>
        <taxon>Arthropoda</taxon>
        <taxon>Hexapoda</taxon>
        <taxon>Insecta</taxon>
        <taxon>Pterygota</taxon>
        <taxon>Neoptera</taxon>
        <taxon>Endopterygota</taxon>
        <taxon>Diptera</taxon>
        <taxon>Brachycera</taxon>
        <taxon>Muscomorpha</taxon>
        <taxon>Muscoidea</taxon>
        <taxon>Muscidae</taxon>
        <taxon>Musca</taxon>
    </lineage>
</organism>
<dbReference type="InterPro" id="IPR033561">
    <property type="entry name" value="FBF1"/>
</dbReference>
<protein>
    <recommendedName>
        <fullName evidence="3">Fas-binding factor 1 C-terminal domain-containing protein</fullName>
    </recommendedName>
</protein>
<evidence type="ECO:0000256" key="1">
    <source>
        <dbReference type="SAM" id="Coils"/>
    </source>
</evidence>
<evidence type="ECO:0000256" key="2">
    <source>
        <dbReference type="SAM" id="MobiDB-lite"/>
    </source>
</evidence>
<dbReference type="GO" id="GO:0036064">
    <property type="term" value="C:ciliary basal body"/>
    <property type="evidence" value="ECO:0007669"/>
    <property type="project" value="TreeGrafter"/>
</dbReference>
<dbReference type="GO" id="GO:0097539">
    <property type="term" value="C:ciliary transition fiber"/>
    <property type="evidence" value="ECO:0007669"/>
    <property type="project" value="InterPro"/>
</dbReference>
<dbReference type="VEuPathDB" id="VectorBase:MDOMA2_012670"/>
<feature type="region of interest" description="Disordered" evidence="2">
    <location>
        <begin position="1024"/>
        <end position="1061"/>
    </location>
</feature>
<feature type="region of interest" description="Disordered" evidence="2">
    <location>
        <begin position="1"/>
        <end position="193"/>
    </location>
</feature>
<reference evidence="4" key="1">
    <citation type="submission" date="2020-05" db="UniProtKB">
        <authorList>
            <consortium name="EnsemblMetazoa"/>
        </authorList>
    </citation>
    <scope>IDENTIFICATION</scope>
    <source>
        <strain evidence="4">Aabys</strain>
    </source>
</reference>
<feature type="coiled-coil region" evidence="1">
    <location>
        <begin position="545"/>
        <end position="612"/>
    </location>
</feature>
<dbReference type="GO" id="GO:0060271">
    <property type="term" value="P:cilium assembly"/>
    <property type="evidence" value="ECO:0007669"/>
    <property type="project" value="InterPro"/>
</dbReference>
<sequence>MEDLFGLDDGKDSRVPAPRRTVTKSLGVKSLLADKKDGDNDDDDDDLGFDPKKPKGGLSKSQNLFDDLLTPLETKRPQTAGPSSKPPAISRQSTDTTTDTSNILQTQTRPKTSAGRRSSNLQNPDPLGLFSKDRETNVPSSSGRSTPKAKKKGNTADWLGLNVETEPESTQKTAIRPETPKSNIPQPSRNQDTAEILHIPDVREEHYEDPADETLNTQRHPAPAPKDDANNQEPQDIMILDSTAHNIRLMNTMNLEAKQSFTALKYQEQQLLMAAQMKQQEKVLMEMQQRQNTLLHQQEKQFQTLLQQQMQRHQQLEDLIKQQQNRINTHLHLLMSQPPAMDGSIGNWDEGNPNYQESYKRETKVKETEDGEHREREKQHEMDVIQLEADNKRLELENLRLEELVANTKNNYEREIEILEKTYKKQIEVLEEHLSNLEKRLKSEIEELQKHFQKKIDTLEEEKTQLKTNYTEEIQNLKQDHEDELRKLKKNQEEDLEMLKEEHRRMLDNIRQAKMLEFAAVQENGSYLECLRVASSNLSDLTGGLSELKENMQNKIDQLHLEREKKLEIRERKLEDAEKRLKIHEESNEAEKNRLMELVSTLELQMTKMSKESAEENWQLRQKLASLDAEKAAFAKEREFFREQMLRDEERIKDLKELQLLETQRLQSQIQEERAQLQVEKSKFDLEKRLHANTDTQKERQEIEAAMQVAQDASRKADVERERYYKMQRHLEQQKRDLADKEHALSVKEEELQQELMSFRMAERVAQETQQKAKMAEQFYHNKIQMLQQRTQEIAEKESNLSQERLLLAQDRIALHALKTKLSQQTKCSLCQLSQQNKDITENLNRNISLVYDKPLEEFQLPMNRQNHSVNMDFMGQSNAVERLLDANIADSLRKMTSSGNMAGWEMLLLDDDHKKMVQSSNQVGNSNTNNRNDDEYVFSYLTLANCAPRPHDGLEDDDDGDDESNSINEIIPNFFHQSMDYNSVVGHFKDFFMYLPVMFTTLKETMSGFPKFAEGLNILTAGMSGVPPKPKDENDCHCNPSPKHTHSEPTNDIDGAEQYK</sequence>
<feature type="region of interest" description="Disordered" evidence="2">
    <location>
        <begin position="358"/>
        <end position="380"/>
    </location>
</feature>
<feature type="compositionally biased region" description="Polar residues" evidence="2">
    <location>
        <begin position="180"/>
        <end position="193"/>
    </location>
</feature>
<keyword evidence="1" id="KW-0175">Coiled coil</keyword>
<dbReference type="InterPro" id="IPR049390">
    <property type="entry name" value="FBF1_C"/>
</dbReference>
<evidence type="ECO:0000313" key="4">
    <source>
        <dbReference type="EnsemblMetazoa" id="MDOA007483-PA"/>
    </source>
</evidence>
<dbReference type="AlphaFoldDB" id="A0A1I8MQR2"/>
<feature type="coiled-coil region" evidence="1">
    <location>
        <begin position="638"/>
        <end position="751"/>
    </location>
</feature>
<accession>A0A1I8MQR2</accession>
<dbReference type="Pfam" id="PF21007">
    <property type="entry name" value="FBF1"/>
    <property type="match status" value="1"/>
</dbReference>
<dbReference type="GO" id="GO:0090162">
    <property type="term" value="P:establishment of epithelial cell polarity"/>
    <property type="evidence" value="ECO:0007669"/>
    <property type="project" value="InterPro"/>
</dbReference>
<dbReference type="VEuPathDB" id="VectorBase:MDOA007483"/>
<name>A0A1I8MQR2_MUSDO</name>
<dbReference type="PANTHER" id="PTHR33689:SF1">
    <property type="entry name" value="FAS-BINDING FACTOR 1"/>
    <property type="match status" value="1"/>
</dbReference>
<proteinExistence type="predicted"/>